<keyword evidence="2" id="KW-0732">Signal</keyword>
<dbReference type="PANTHER" id="PTHR21666">
    <property type="entry name" value="PEPTIDASE-RELATED"/>
    <property type="match status" value="1"/>
</dbReference>
<proteinExistence type="predicted"/>
<evidence type="ECO:0000256" key="2">
    <source>
        <dbReference type="SAM" id="SignalP"/>
    </source>
</evidence>
<evidence type="ECO:0000313" key="4">
    <source>
        <dbReference type="EMBL" id="OGF86924.1"/>
    </source>
</evidence>
<gene>
    <name evidence="4" type="ORF">A3B19_00620</name>
</gene>
<dbReference type="SUPFAM" id="SSF46579">
    <property type="entry name" value="Prefoldin"/>
    <property type="match status" value="1"/>
</dbReference>
<dbReference type="Gene3D" id="2.70.70.10">
    <property type="entry name" value="Glucose Permease (Domain IIA)"/>
    <property type="match status" value="1"/>
</dbReference>
<dbReference type="Gene3D" id="6.10.250.3150">
    <property type="match status" value="1"/>
</dbReference>
<dbReference type="AlphaFoldDB" id="A0A1F5XG64"/>
<dbReference type="InterPro" id="IPR011055">
    <property type="entry name" value="Dup_hybrid_motif"/>
</dbReference>
<evidence type="ECO:0000259" key="3">
    <source>
        <dbReference type="Pfam" id="PF01551"/>
    </source>
</evidence>
<feature type="signal peptide" evidence="2">
    <location>
        <begin position="1"/>
        <end position="24"/>
    </location>
</feature>
<dbReference type="Proteomes" id="UP000177346">
    <property type="component" value="Unassembled WGS sequence"/>
</dbReference>
<feature type="domain" description="M23ase beta-sheet core" evidence="3">
    <location>
        <begin position="294"/>
        <end position="388"/>
    </location>
</feature>
<dbReference type="EMBL" id="MFIF01000009">
    <property type="protein sequence ID" value="OGF86924.1"/>
    <property type="molecule type" value="Genomic_DNA"/>
</dbReference>
<protein>
    <recommendedName>
        <fullName evidence="3">M23ase beta-sheet core domain-containing protein</fullName>
    </recommendedName>
</protein>
<feature type="chain" id="PRO_5009522310" description="M23ase beta-sheet core domain-containing protein" evidence="2">
    <location>
        <begin position="25"/>
        <end position="414"/>
    </location>
</feature>
<dbReference type="PANTHER" id="PTHR21666:SF270">
    <property type="entry name" value="MUREIN HYDROLASE ACTIVATOR ENVC"/>
    <property type="match status" value="1"/>
</dbReference>
<name>A0A1F5XG64_9BACT</name>
<dbReference type="SUPFAM" id="SSF51261">
    <property type="entry name" value="Duplicated hybrid motif"/>
    <property type="match status" value="1"/>
</dbReference>
<dbReference type="InterPro" id="IPR016047">
    <property type="entry name" value="M23ase_b-sheet_dom"/>
</dbReference>
<feature type="coiled-coil region" evidence="1">
    <location>
        <begin position="150"/>
        <end position="247"/>
    </location>
</feature>
<organism evidence="4 5">
    <name type="scientific">Candidatus Giovannonibacteria bacterium RIFCSPLOWO2_01_FULL_46_32</name>
    <dbReference type="NCBI Taxonomy" id="1798353"/>
    <lineage>
        <taxon>Bacteria</taxon>
        <taxon>Candidatus Giovannoniibacteriota</taxon>
    </lineage>
</organism>
<evidence type="ECO:0000256" key="1">
    <source>
        <dbReference type="SAM" id="Coils"/>
    </source>
</evidence>
<keyword evidence="1" id="KW-0175">Coiled coil</keyword>
<accession>A0A1F5XG64</accession>
<dbReference type="GO" id="GO:0004222">
    <property type="term" value="F:metalloendopeptidase activity"/>
    <property type="evidence" value="ECO:0007669"/>
    <property type="project" value="TreeGrafter"/>
</dbReference>
<feature type="coiled-coil region" evidence="1">
    <location>
        <begin position="24"/>
        <end position="103"/>
    </location>
</feature>
<dbReference type="InterPro" id="IPR050570">
    <property type="entry name" value="Cell_wall_metabolism_enzyme"/>
</dbReference>
<evidence type="ECO:0000313" key="5">
    <source>
        <dbReference type="Proteomes" id="UP000177346"/>
    </source>
</evidence>
<comment type="caution">
    <text evidence="4">The sequence shown here is derived from an EMBL/GenBank/DDBJ whole genome shotgun (WGS) entry which is preliminary data.</text>
</comment>
<sequence length="414" mass="46707">MRLIFKTIGVAALLALVFIAPVFAADENDLKNQIEQKNKEIQQLETEIKRYQESIEEAESTTNTLKGEIKRLDNEVKKLNAQISLTEKRISKKELEIKELGKNITDTSASIKNRQVALAKILEGLNARESEGILAALLKYDTMSDFFDELERIKSLNESIHENYEELKTLKLSLEDRKQKAEAARRDLKNLQNELLTQREIQKDAKAEKNNLLAATKNQETLYQKLLKDRERRRAEIYEEIKQIENELKKQIDFGSLPTFSSGILLNPIDGGVITQEFGRTSFSKYTDVYGGNGHNGIDFRAAVGTPVRAAESGVVKATGNTDYICSRGSYGKWVLMEHPNKLATLYAHLSLVRVGARQEVQKGDIIGYSGNTGYTTGPHLHFTVYDSRTVQLRKSRICGVLPYGGYLDPANYL</sequence>
<reference evidence="4 5" key="1">
    <citation type="journal article" date="2016" name="Nat. Commun.">
        <title>Thousands of microbial genomes shed light on interconnected biogeochemical processes in an aquifer system.</title>
        <authorList>
            <person name="Anantharaman K."/>
            <person name="Brown C.T."/>
            <person name="Hug L.A."/>
            <person name="Sharon I."/>
            <person name="Castelle C.J."/>
            <person name="Probst A.J."/>
            <person name="Thomas B.C."/>
            <person name="Singh A."/>
            <person name="Wilkins M.J."/>
            <person name="Karaoz U."/>
            <person name="Brodie E.L."/>
            <person name="Williams K.H."/>
            <person name="Hubbard S.S."/>
            <person name="Banfield J.F."/>
        </authorList>
    </citation>
    <scope>NUCLEOTIDE SEQUENCE [LARGE SCALE GENOMIC DNA]</scope>
</reference>
<dbReference type="Pfam" id="PF01551">
    <property type="entry name" value="Peptidase_M23"/>
    <property type="match status" value="1"/>
</dbReference>
<dbReference type="CDD" id="cd12797">
    <property type="entry name" value="M23_peptidase"/>
    <property type="match status" value="1"/>
</dbReference>